<evidence type="ECO:0000313" key="1">
    <source>
        <dbReference type="EMBL" id="KAG7414880.1"/>
    </source>
</evidence>
<dbReference type="Proteomes" id="UP000693942">
    <property type="component" value="Unassembled WGS sequence"/>
</dbReference>
<organism evidence="1 2">
    <name type="scientific">Fusarium oxysporum f. sp. raphani</name>
    <dbReference type="NCBI Taxonomy" id="96318"/>
    <lineage>
        <taxon>Eukaryota</taxon>
        <taxon>Fungi</taxon>
        <taxon>Dikarya</taxon>
        <taxon>Ascomycota</taxon>
        <taxon>Pezizomycotina</taxon>
        <taxon>Sordariomycetes</taxon>
        <taxon>Hypocreomycetidae</taxon>
        <taxon>Hypocreales</taxon>
        <taxon>Nectriaceae</taxon>
        <taxon>Fusarium</taxon>
        <taxon>Fusarium oxysporum species complex</taxon>
    </lineage>
</organism>
<sequence length="126" mass="13788">MRMYINIKTVPKTHLLAALKVSASRRYMSPLKKLALAYEGSGTERMETIEAYAVPPWYNRVPLVREADREAAKIAAKNVNDIVIATSASDRGGLVEPLHRRAGGDSDGIAMHAGWSTMSRAYGAVE</sequence>
<dbReference type="EMBL" id="JAELUR010000021">
    <property type="protein sequence ID" value="KAG7414880.1"/>
    <property type="molecule type" value="Genomic_DNA"/>
</dbReference>
<protein>
    <submittedName>
        <fullName evidence="1">Uncharacterized protein</fullName>
    </submittedName>
</protein>
<reference evidence="1" key="1">
    <citation type="submission" date="2021-04" db="EMBL/GenBank/DDBJ databases">
        <title>First draft genome resource for Brassicaceae pathogens Fusarium oxysporum f. sp. raphani and Fusarium oxysporum f. sp. rapae.</title>
        <authorList>
            <person name="Asai S."/>
        </authorList>
    </citation>
    <scope>NUCLEOTIDE SEQUENCE</scope>
    <source>
        <strain evidence="1">Tf1262</strain>
    </source>
</reference>
<proteinExistence type="predicted"/>
<accession>A0A8J5NYH1</accession>
<comment type="caution">
    <text evidence="1">The sequence shown here is derived from an EMBL/GenBank/DDBJ whole genome shotgun (WGS) entry which is preliminary data.</text>
</comment>
<dbReference type="AlphaFoldDB" id="A0A8J5NYH1"/>
<evidence type="ECO:0000313" key="2">
    <source>
        <dbReference type="Proteomes" id="UP000693942"/>
    </source>
</evidence>
<gene>
    <name evidence="1" type="ORF">Forpi1262_v016879</name>
</gene>
<name>A0A8J5NYH1_FUSOX</name>